<comment type="caution">
    <text evidence="3">The sequence shown here is derived from an EMBL/GenBank/DDBJ whole genome shotgun (WGS) entry which is preliminary data.</text>
</comment>
<feature type="domain" description="Bacterial Ig-like" evidence="2">
    <location>
        <begin position="317"/>
        <end position="381"/>
    </location>
</feature>
<protein>
    <submittedName>
        <fullName evidence="3">Ig-like domain-containing protein</fullName>
    </submittedName>
</protein>
<dbReference type="InterPro" id="IPR006311">
    <property type="entry name" value="TAT_signal"/>
</dbReference>
<gene>
    <name evidence="3" type="ORF">R8Z58_16930</name>
</gene>
<reference evidence="3 4" key="1">
    <citation type="submission" date="2023-11" db="EMBL/GenBank/DDBJ databases">
        <title>Draft genome sequence of Microbacterium arthrosphaerae JCM 30492.</title>
        <authorList>
            <person name="Zhang G."/>
            <person name="Ding Y."/>
        </authorList>
    </citation>
    <scope>NUCLEOTIDE SEQUENCE [LARGE SCALE GENOMIC DNA]</scope>
    <source>
        <strain evidence="3 4">JCM 30492</strain>
    </source>
</reference>
<dbReference type="Proteomes" id="UP001283109">
    <property type="component" value="Unassembled WGS sequence"/>
</dbReference>
<keyword evidence="4" id="KW-1185">Reference proteome</keyword>
<feature type="signal peptide" evidence="1">
    <location>
        <begin position="1"/>
        <end position="27"/>
    </location>
</feature>
<evidence type="ECO:0000256" key="1">
    <source>
        <dbReference type="SAM" id="SignalP"/>
    </source>
</evidence>
<accession>A0ABU4H562</accession>
<dbReference type="RefSeq" id="WP_318354958.1">
    <property type="nucleotide sequence ID" value="NZ_JAWQEV010000008.1"/>
</dbReference>
<dbReference type="Gene3D" id="2.60.40.10">
    <property type="entry name" value="Immunoglobulins"/>
    <property type="match status" value="1"/>
</dbReference>
<dbReference type="Pfam" id="PF19077">
    <property type="entry name" value="Big_13"/>
    <property type="match status" value="1"/>
</dbReference>
<dbReference type="PROSITE" id="PS51318">
    <property type="entry name" value="TAT"/>
    <property type="match status" value="1"/>
</dbReference>
<keyword evidence="1" id="KW-0732">Signal</keyword>
<proteinExistence type="predicted"/>
<dbReference type="InterPro" id="IPR044016">
    <property type="entry name" value="Big_13"/>
</dbReference>
<name>A0ABU4H562_9MICO</name>
<dbReference type="InterPro" id="IPR013783">
    <property type="entry name" value="Ig-like_fold"/>
</dbReference>
<feature type="chain" id="PRO_5046905056" evidence="1">
    <location>
        <begin position="28"/>
        <end position="470"/>
    </location>
</feature>
<dbReference type="SUPFAM" id="SSF49464">
    <property type="entry name" value="Carboxypeptidase regulatory domain-like"/>
    <property type="match status" value="1"/>
</dbReference>
<evidence type="ECO:0000313" key="4">
    <source>
        <dbReference type="Proteomes" id="UP001283109"/>
    </source>
</evidence>
<dbReference type="InterPro" id="IPR008969">
    <property type="entry name" value="CarboxyPept-like_regulatory"/>
</dbReference>
<sequence length="470" mass="49249">MRNGRRYALAAAGAAAVLVAAPLPAMAEETADAATGTLTVTRFDDRYADGLFDPSKTTANGDADRLNTSLAAQLVDVNGTRHYKSADADGLYRFTDVPVGPATLYLGHPNYPANEVFFDATGAQSAADIVRLPTTEYFGAQGTADVVIDEDGEERLIGMTALGVVAKVSLADGTPVSGVPAIEFASGGEWFSGSEYAGLAGGYEAQTSDYRVVRHLPGDLGMRLTAPEGYRVASVTAATGSAPISYPDIPMTVTERDGAYWVSSTDVPLYFFDAAFLVTLEKLPDTTRPEVAVVSPVPTAPVPALALQIDATDDGGLQRIVANIYKGGKLVKSTQTAAGGATSATHTATVNLPDGAYTVKYNAQDLAGNISRTSTFDVTIDATAPKATIKNGRAFTLAKGDAYDLISFKLQDAGKIDRVELNGKVKDLTDNVWSDVNFVKPGTFGAVQGENTLVVYDVAGNATTVIFTLR</sequence>
<organism evidence="3 4">
    <name type="scientific">Microbacterium arthrosphaerae</name>
    <dbReference type="NCBI Taxonomy" id="792652"/>
    <lineage>
        <taxon>Bacteria</taxon>
        <taxon>Bacillati</taxon>
        <taxon>Actinomycetota</taxon>
        <taxon>Actinomycetes</taxon>
        <taxon>Micrococcales</taxon>
        <taxon>Microbacteriaceae</taxon>
        <taxon>Microbacterium</taxon>
    </lineage>
</organism>
<evidence type="ECO:0000259" key="2">
    <source>
        <dbReference type="Pfam" id="PF19077"/>
    </source>
</evidence>
<dbReference type="EMBL" id="JAWQEV010000008">
    <property type="protein sequence ID" value="MDW4574464.1"/>
    <property type="molecule type" value="Genomic_DNA"/>
</dbReference>
<evidence type="ECO:0000313" key="3">
    <source>
        <dbReference type="EMBL" id="MDW4574464.1"/>
    </source>
</evidence>